<evidence type="ECO:0000313" key="2">
    <source>
        <dbReference type="Proteomes" id="UP000183046"/>
    </source>
</evidence>
<dbReference type="AlphaFoldDB" id="A0A1G5PE33"/>
<proteinExistence type="predicted"/>
<comment type="caution">
    <text evidence="1">The sequence shown here is derived from an EMBL/GenBank/DDBJ whole genome shotgun (WGS) entry which is preliminary data.</text>
</comment>
<dbReference type="Proteomes" id="UP000183046">
    <property type="component" value="Unassembled WGS sequence"/>
</dbReference>
<protein>
    <submittedName>
        <fullName evidence="1">Uncharacterized protein</fullName>
    </submittedName>
</protein>
<name>A0A1G5PE33_9PSED</name>
<gene>
    <name evidence="1" type="ORF">SAMN05216279_11690</name>
</gene>
<organism evidence="1 2">
    <name type="scientific">Pseudomonas oryzihabitans</name>
    <dbReference type="NCBI Taxonomy" id="47885"/>
    <lineage>
        <taxon>Bacteria</taxon>
        <taxon>Pseudomonadati</taxon>
        <taxon>Pseudomonadota</taxon>
        <taxon>Gammaproteobacteria</taxon>
        <taxon>Pseudomonadales</taxon>
        <taxon>Pseudomonadaceae</taxon>
        <taxon>Pseudomonas</taxon>
    </lineage>
</organism>
<accession>A0A1G5PE33</accession>
<dbReference type="EMBL" id="FMWB01000016">
    <property type="protein sequence ID" value="SCZ47802.1"/>
    <property type="molecule type" value="Genomic_DNA"/>
</dbReference>
<evidence type="ECO:0000313" key="1">
    <source>
        <dbReference type="EMBL" id="SCZ47802.1"/>
    </source>
</evidence>
<sequence>MLGSAANLEHRPIIRLAYATVALLVRTTGALGNALVSANLPNIRCHLGLIPTYAA</sequence>
<reference evidence="2" key="1">
    <citation type="submission" date="2016-10" db="EMBL/GenBank/DDBJ databases">
        <authorList>
            <person name="de Groot N.N."/>
        </authorList>
    </citation>
    <scope>NUCLEOTIDE SEQUENCE [LARGE SCALE GENOMIC DNA]</scope>
    <source>
        <strain evidence="2">DSM 15758</strain>
    </source>
</reference>